<dbReference type="AlphaFoldDB" id="A0AA39U697"/>
<evidence type="ECO:0000313" key="3">
    <source>
        <dbReference type="Proteomes" id="UP001166286"/>
    </source>
</evidence>
<dbReference type="Pfam" id="PF04248">
    <property type="entry name" value="NTP_transf_9"/>
    <property type="match status" value="1"/>
</dbReference>
<feature type="domain" description="DUF427" evidence="1">
    <location>
        <begin position="5"/>
        <end position="91"/>
    </location>
</feature>
<reference evidence="2" key="1">
    <citation type="submission" date="2023-03" db="EMBL/GenBank/DDBJ databases">
        <title>Complete genome of Cladonia borealis.</title>
        <authorList>
            <person name="Park H."/>
        </authorList>
    </citation>
    <scope>NUCLEOTIDE SEQUENCE</scope>
    <source>
        <strain evidence="2">ANT050790</strain>
    </source>
</reference>
<dbReference type="PANTHER" id="PTHR34310">
    <property type="entry name" value="DUF427 DOMAIN PROTEIN (AFU_ORTHOLOGUE AFUA_3G02220)"/>
    <property type="match status" value="1"/>
</dbReference>
<dbReference type="InterPro" id="IPR007361">
    <property type="entry name" value="DUF427"/>
</dbReference>
<dbReference type="Gene3D" id="2.170.150.40">
    <property type="entry name" value="Domain of unknown function (DUF427)"/>
    <property type="match status" value="1"/>
</dbReference>
<dbReference type="InterPro" id="IPR038694">
    <property type="entry name" value="DUF427_sf"/>
</dbReference>
<evidence type="ECO:0000313" key="2">
    <source>
        <dbReference type="EMBL" id="KAK0508691.1"/>
    </source>
</evidence>
<keyword evidence="3" id="KW-1185">Reference proteome</keyword>
<dbReference type="Proteomes" id="UP001166286">
    <property type="component" value="Unassembled WGS sequence"/>
</dbReference>
<name>A0AA39U697_9LECA</name>
<evidence type="ECO:0000259" key="1">
    <source>
        <dbReference type="Pfam" id="PF04248"/>
    </source>
</evidence>
<accession>A0AA39U697</accession>
<sequence length="99" mass="10959">MPHATATFNGKVIAEADKWEFVEGNVYFPPDSVDKSVLSDSTLTTFCPWKGTASYYNISVDGQGAKDAAWYYPSPKTDKASPLKDHVAFYKTKVDVKSE</sequence>
<proteinExistence type="predicted"/>
<comment type="caution">
    <text evidence="2">The sequence shown here is derived from an EMBL/GenBank/DDBJ whole genome shotgun (WGS) entry which is preliminary data.</text>
</comment>
<organism evidence="2 3">
    <name type="scientific">Cladonia borealis</name>
    <dbReference type="NCBI Taxonomy" id="184061"/>
    <lineage>
        <taxon>Eukaryota</taxon>
        <taxon>Fungi</taxon>
        <taxon>Dikarya</taxon>
        <taxon>Ascomycota</taxon>
        <taxon>Pezizomycotina</taxon>
        <taxon>Lecanoromycetes</taxon>
        <taxon>OSLEUM clade</taxon>
        <taxon>Lecanoromycetidae</taxon>
        <taxon>Lecanorales</taxon>
        <taxon>Lecanorineae</taxon>
        <taxon>Cladoniaceae</taxon>
        <taxon>Cladonia</taxon>
    </lineage>
</organism>
<dbReference type="EMBL" id="JAFEKC020000020">
    <property type="protein sequence ID" value="KAK0508691.1"/>
    <property type="molecule type" value="Genomic_DNA"/>
</dbReference>
<dbReference type="PANTHER" id="PTHR34310:SF5">
    <property type="entry name" value="DUF427 DOMAIN PROTEIN (AFU_ORTHOLOGUE AFUA_3G02220)"/>
    <property type="match status" value="1"/>
</dbReference>
<gene>
    <name evidence="2" type="ORF">JMJ35_008967</name>
</gene>
<protein>
    <recommendedName>
        <fullName evidence="1">DUF427 domain-containing protein</fullName>
    </recommendedName>
</protein>